<protein>
    <recommendedName>
        <fullName evidence="1">Lipid II isoglutaminyl synthase (glutamine-hydrolyzing) subunit MurT</fullName>
        <ecNumber evidence="1">6.3.5.13</ecNumber>
    </recommendedName>
</protein>
<comment type="caution">
    <text evidence="4">The sequence shown here is derived from an EMBL/GenBank/DDBJ whole genome shotgun (WGS) entry which is preliminary data.</text>
</comment>
<dbReference type="GO" id="GO:0009252">
    <property type="term" value="P:peptidoglycan biosynthetic process"/>
    <property type="evidence" value="ECO:0007669"/>
    <property type="project" value="UniProtKB-UniRule"/>
</dbReference>
<dbReference type="InterPro" id="IPR043703">
    <property type="entry name" value="Lipid_II_synth_MurT"/>
</dbReference>
<keyword evidence="1" id="KW-0573">Peptidoglycan synthesis</keyword>
<dbReference type="HAMAP" id="MF_02214">
    <property type="entry name" value="Lipid_II_synth_MurT"/>
    <property type="match status" value="1"/>
</dbReference>
<dbReference type="EC" id="6.3.5.13" evidence="1"/>
<accession>A0A537JJX5</accession>
<dbReference type="EMBL" id="VBAO01000060">
    <property type="protein sequence ID" value="TMI83784.1"/>
    <property type="molecule type" value="Genomic_DNA"/>
</dbReference>
<evidence type="ECO:0000259" key="2">
    <source>
        <dbReference type="Pfam" id="PF08245"/>
    </source>
</evidence>
<keyword evidence="1" id="KW-0479">Metal-binding</keyword>
<keyword evidence="1" id="KW-0547">Nucleotide-binding</keyword>
<comment type="similarity">
    <text evidence="1">Belongs to the MurCDEF family. MurT subfamily.</text>
</comment>
<dbReference type="GO" id="GO:0008270">
    <property type="term" value="F:zinc ion binding"/>
    <property type="evidence" value="ECO:0007669"/>
    <property type="project" value="UniProtKB-UniRule"/>
</dbReference>
<dbReference type="InterPro" id="IPR013221">
    <property type="entry name" value="Mur_ligase_cen"/>
</dbReference>
<dbReference type="GO" id="GO:0140282">
    <property type="term" value="F:carbon-nitrogen ligase activity on lipid II"/>
    <property type="evidence" value="ECO:0007669"/>
    <property type="project" value="UniProtKB-UniRule"/>
</dbReference>
<dbReference type="SUPFAM" id="SSF53623">
    <property type="entry name" value="MurD-like peptide ligases, catalytic domain"/>
    <property type="match status" value="1"/>
</dbReference>
<comment type="catalytic activity">
    <reaction evidence="1">
        <text>beta-D-GlcNAc-(1-&gt;4)-Mur2Ac(oyl-L-Ala-gamma-D-Glu-L-Lys-D-Ala-D-Ala)-di-trans,octa-cis-undecaprenyl diphosphate + ATP = beta-D-GlcNAc-(1-&gt;4)-Mur2Ac(oyl-L-Ala-gamma-D-O-P-Glu-L-Lys-D-Ala-D-Ala)-di-trans,octa-cis-undecaprenyl diphosphate + ADP</text>
        <dbReference type="Rhea" id="RHEA:59488"/>
        <dbReference type="ChEBI" id="CHEBI:30616"/>
        <dbReference type="ChEBI" id="CHEBI:60033"/>
        <dbReference type="ChEBI" id="CHEBI:143132"/>
        <dbReference type="ChEBI" id="CHEBI:456216"/>
    </reaction>
</comment>
<comment type="function">
    <text evidence="1">The lipid II isoglutaminyl synthase complex catalyzes the formation of alpha-D-isoglutamine in the cell wall lipid II stem peptide. The MurT subunit catalyzes the ATP-dependent amidation of D-glutamate residue of lipid II, converting it to an isoglutamine residue.</text>
</comment>
<feature type="binding site" evidence="1">
    <location>
        <position position="246"/>
    </location>
    <ligand>
        <name>Zn(2+)</name>
        <dbReference type="ChEBI" id="CHEBI:29105"/>
    </ligand>
</feature>
<keyword evidence="1 4" id="KW-0436">Ligase</keyword>
<gene>
    <name evidence="1" type="primary">murT</name>
    <name evidence="4" type="ORF">E6H04_02290</name>
</gene>
<feature type="domain" description="Mur ligase central" evidence="2">
    <location>
        <begin position="67"/>
        <end position="210"/>
    </location>
</feature>
<dbReference type="InterPro" id="IPR036565">
    <property type="entry name" value="Mur-like_cat_sf"/>
</dbReference>
<evidence type="ECO:0000256" key="1">
    <source>
        <dbReference type="HAMAP-Rule" id="MF_02214"/>
    </source>
</evidence>
<sequence length="472" mass="50416">MLGTMRGGDLTGVRLGAAIVLGKMTATLSRRLQQGGGTTMPGRVARAVEPRLLPLLSRRLRYGSVIVAGTNGKTTTARLLAHIMREAGHHPVHNRAGANLAAGILSALLEDVDLRGRPAGDIGIFEVDEATVPRVLPHLAPRVAVFTNLFRDQLDRYGEIDTIAGLWRAAGEALPAGAVLVANGDDPLVYEAVRGLPGRLVAFGIEDERHALPAIEHTAEARYCYRCGTPYQYALTYFGHMGRYRCPTCGVGRPPLDVAAQDVALEGPEGAAFVLDAPGFGTVKVTTALPGLYNVYNVLAASAAAFVLGASVEQVRAAVASFAPAFGRAERIVAGGAELRVLLSKNPAGFNEVLRTVLSDGRRPVVLIAINDNIADGRDVSWLWDVDFEHLAGRADHVIVAGLRAEDMALRLRYAGIPDEAVDVQPGYEPALRSAVSRAAGRPVVVLPTYTAMLGIRDVLRRWGAVGRYWEH</sequence>
<dbReference type="Proteomes" id="UP000320048">
    <property type="component" value="Unassembled WGS sequence"/>
</dbReference>
<name>A0A537JJX5_9BACT</name>
<feature type="binding site" evidence="1">
    <location>
        <position position="249"/>
    </location>
    <ligand>
        <name>Zn(2+)</name>
        <dbReference type="ChEBI" id="CHEBI:29105"/>
    </ligand>
</feature>
<keyword evidence="1" id="KW-0862">Zinc</keyword>
<reference evidence="4 5" key="1">
    <citation type="journal article" date="2019" name="Nat. Microbiol.">
        <title>Mediterranean grassland soil C-N compound turnover is dependent on rainfall and depth, and is mediated by genomically divergent microorganisms.</title>
        <authorList>
            <person name="Diamond S."/>
            <person name="Andeer P.F."/>
            <person name="Li Z."/>
            <person name="Crits-Christoph A."/>
            <person name="Burstein D."/>
            <person name="Anantharaman K."/>
            <person name="Lane K.R."/>
            <person name="Thomas B.C."/>
            <person name="Pan C."/>
            <person name="Northen T.R."/>
            <person name="Banfield J.F."/>
        </authorList>
    </citation>
    <scope>NUCLEOTIDE SEQUENCE [LARGE SCALE GENOMIC DNA]</scope>
    <source>
        <strain evidence="4">NP_7</strain>
    </source>
</reference>
<dbReference type="GO" id="GO:0071555">
    <property type="term" value="P:cell wall organization"/>
    <property type="evidence" value="ECO:0007669"/>
    <property type="project" value="UniProtKB-KW"/>
</dbReference>
<dbReference type="PANTHER" id="PTHR23135:SF7">
    <property type="entry name" value="LIPID II ISOGLUTAMINYL SYNTHASE (GLUTAMINE-HYDROLYZING) SUBUNIT MURT"/>
    <property type="match status" value="1"/>
</dbReference>
<keyword evidence="1" id="KW-0961">Cell wall biogenesis/degradation</keyword>
<dbReference type="Pfam" id="PF08353">
    <property type="entry name" value="MurT_C"/>
    <property type="match status" value="1"/>
</dbReference>
<dbReference type="Gene3D" id="3.40.1190.10">
    <property type="entry name" value="Mur-like, catalytic domain"/>
    <property type="match status" value="1"/>
</dbReference>
<feature type="domain" description="Lipid II isoglutaminyl synthase (glutamine-hydrolyzing) subunit MurT C-terminal" evidence="3">
    <location>
        <begin position="343"/>
        <end position="453"/>
    </location>
</feature>
<dbReference type="InterPro" id="IPR013564">
    <property type="entry name" value="MurT_C"/>
</dbReference>
<feature type="binding site" evidence="1">
    <location>
        <position position="224"/>
    </location>
    <ligand>
        <name>Zn(2+)</name>
        <dbReference type="ChEBI" id="CHEBI:29105"/>
    </ligand>
</feature>
<dbReference type="GO" id="GO:0008360">
    <property type="term" value="P:regulation of cell shape"/>
    <property type="evidence" value="ECO:0007669"/>
    <property type="project" value="UniProtKB-KW"/>
</dbReference>
<evidence type="ECO:0000313" key="4">
    <source>
        <dbReference type="EMBL" id="TMI83784.1"/>
    </source>
</evidence>
<evidence type="ECO:0000259" key="3">
    <source>
        <dbReference type="Pfam" id="PF08353"/>
    </source>
</evidence>
<comment type="subunit">
    <text evidence="1">Forms a heterodimer with GatD.</text>
</comment>
<dbReference type="AlphaFoldDB" id="A0A537JJX5"/>
<dbReference type="GO" id="GO:0005524">
    <property type="term" value="F:ATP binding"/>
    <property type="evidence" value="ECO:0007669"/>
    <property type="project" value="UniProtKB-UniRule"/>
</dbReference>
<dbReference type="GO" id="GO:0016881">
    <property type="term" value="F:acid-amino acid ligase activity"/>
    <property type="evidence" value="ECO:0007669"/>
    <property type="project" value="InterPro"/>
</dbReference>
<keyword evidence="1" id="KW-0133">Cell shape</keyword>
<feature type="active site" evidence="1">
    <location>
        <position position="379"/>
    </location>
</feature>
<evidence type="ECO:0000313" key="5">
    <source>
        <dbReference type="Proteomes" id="UP000320048"/>
    </source>
</evidence>
<organism evidence="4 5">
    <name type="scientific">Candidatus Segetimicrobium genomatis</name>
    <dbReference type="NCBI Taxonomy" id="2569760"/>
    <lineage>
        <taxon>Bacteria</taxon>
        <taxon>Bacillati</taxon>
        <taxon>Candidatus Sysuimicrobiota</taxon>
        <taxon>Candidatus Sysuimicrobiia</taxon>
        <taxon>Candidatus Sysuimicrobiales</taxon>
        <taxon>Candidatus Segetimicrobiaceae</taxon>
        <taxon>Candidatus Segetimicrobium</taxon>
    </lineage>
</organism>
<proteinExistence type="inferred from homology"/>
<comment type="catalytic activity">
    <reaction evidence="1">
        <text>beta-D-GlcNAc-(1-&gt;4)-Mur2Ac(oyl-L-Ala-gamma-D-Glu-L-Lys-D-Ala-D-Ala)-di-trans,octa-cis-undecaprenyl diphosphate + L-glutamine + ATP + H2O = beta-D-GlcNAc-(1-&gt;4)-Mur2Ac(oyl-L-Ala-D-isoglutaminyl-L-Lys-D-Ala-D-Ala)-di-trans,octa-cis-undecaprenyl diphosphate + L-glutamate + ADP + phosphate + H(+)</text>
        <dbReference type="Rhea" id="RHEA:57928"/>
        <dbReference type="ChEBI" id="CHEBI:15377"/>
        <dbReference type="ChEBI" id="CHEBI:15378"/>
        <dbReference type="ChEBI" id="CHEBI:29985"/>
        <dbReference type="ChEBI" id="CHEBI:30616"/>
        <dbReference type="ChEBI" id="CHEBI:43474"/>
        <dbReference type="ChEBI" id="CHEBI:58359"/>
        <dbReference type="ChEBI" id="CHEBI:60033"/>
        <dbReference type="ChEBI" id="CHEBI:62233"/>
        <dbReference type="ChEBI" id="CHEBI:456216"/>
        <dbReference type="EC" id="6.3.5.13"/>
    </reaction>
</comment>
<dbReference type="UniPathway" id="UPA00219"/>
<dbReference type="Pfam" id="PF08245">
    <property type="entry name" value="Mur_ligase_M"/>
    <property type="match status" value="1"/>
</dbReference>
<keyword evidence="1" id="KW-0067">ATP-binding</keyword>
<comment type="catalytic activity">
    <reaction evidence="1">
        <text>beta-D-GlcNAc-(1-&gt;4)-Mur2Ac(oyl-L-Ala-gamma-D-O-P-Glu-L-Lys-D-Ala-D-Ala)-di-trans,octa-cis-undecaprenyl diphosphate + NH4(+) = beta-D-GlcNAc-(1-&gt;4)-Mur2Ac(oyl-L-Ala-D-isoglutaminyl-L-Lys-D-Ala-D-Ala)-di-trans,octa-cis-undecaprenyl diphosphate + phosphate + H(+)</text>
        <dbReference type="Rhea" id="RHEA:57932"/>
        <dbReference type="ChEBI" id="CHEBI:15378"/>
        <dbReference type="ChEBI" id="CHEBI:28938"/>
        <dbReference type="ChEBI" id="CHEBI:43474"/>
        <dbReference type="ChEBI" id="CHEBI:62233"/>
        <dbReference type="ChEBI" id="CHEBI:143132"/>
    </reaction>
</comment>
<feature type="binding site" evidence="1">
    <location>
        <position position="227"/>
    </location>
    <ligand>
        <name>Zn(2+)</name>
        <dbReference type="ChEBI" id="CHEBI:29105"/>
    </ligand>
</feature>
<comment type="pathway">
    <text evidence="1">Cell wall biogenesis; peptidoglycan biosynthesis.</text>
</comment>
<dbReference type="PANTHER" id="PTHR23135">
    <property type="entry name" value="MUR LIGASE FAMILY MEMBER"/>
    <property type="match status" value="1"/>
</dbReference>